<dbReference type="Proteomes" id="UP000224006">
    <property type="component" value="Chromosome IX"/>
</dbReference>
<feature type="compositionally biased region" description="Low complexity" evidence="1">
    <location>
        <begin position="1820"/>
        <end position="1834"/>
    </location>
</feature>
<feature type="compositionally biased region" description="Basic and acidic residues" evidence="1">
    <location>
        <begin position="1721"/>
        <end position="1730"/>
    </location>
</feature>
<feature type="compositionally biased region" description="Basic and acidic residues" evidence="1">
    <location>
        <begin position="1136"/>
        <end position="1151"/>
    </location>
</feature>
<dbReference type="OrthoDB" id="332486at2759"/>
<feature type="compositionally biased region" description="Basic and acidic residues" evidence="1">
    <location>
        <begin position="364"/>
        <end position="373"/>
    </location>
</feature>
<feature type="region of interest" description="Disordered" evidence="1">
    <location>
        <begin position="1395"/>
        <end position="1425"/>
    </location>
</feature>
<name>A0A2A9M2J7_BESBE</name>
<feature type="compositionally biased region" description="Basic and acidic residues" evidence="1">
    <location>
        <begin position="1374"/>
        <end position="1383"/>
    </location>
</feature>
<protein>
    <submittedName>
        <fullName evidence="2">Uncharacterized protein</fullName>
    </submittedName>
</protein>
<feature type="region of interest" description="Disordered" evidence="1">
    <location>
        <begin position="1460"/>
        <end position="1517"/>
    </location>
</feature>
<feature type="compositionally biased region" description="Gly residues" evidence="1">
    <location>
        <begin position="1809"/>
        <end position="1819"/>
    </location>
</feature>
<feature type="compositionally biased region" description="Basic and acidic residues" evidence="1">
    <location>
        <begin position="1943"/>
        <end position="1987"/>
    </location>
</feature>
<feature type="compositionally biased region" description="Basic and acidic residues" evidence="1">
    <location>
        <begin position="1343"/>
        <end position="1353"/>
    </location>
</feature>
<comment type="caution">
    <text evidence="2">The sequence shown here is derived from an EMBL/GenBank/DDBJ whole genome shotgun (WGS) entry which is preliminary data.</text>
</comment>
<organism evidence="2 3">
    <name type="scientific">Besnoitia besnoiti</name>
    <name type="common">Apicomplexan protozoan</name>
    <dbReference type="NCBI Taxonomy" id="94643"/>
    <lineage>
        <taxon>Eukaryota</taxon>
        <taxon>Sar</taxon>
        <taxon>Alveolata</taxon>
        <taxon>Apicomplexa</taxon>
        <taxon>Conoidasida</taxon>
        <taxon>Coccidia</taxon>
        <taxon>Eucoccidiorida</taxon>
        <taxon>Eimeriorina</taxon>
        <taxon>Sarcocystidae</taxon>
        <taxon>Besnoitia</taxon>
    </lineage>
</organism>
<dbReference type="KEGG" id="bbes:BESB_013300"/>
<feature type="compositionally biased region" description="Low complexity" evidence="1">
    <location>
        <begin position="938"/>
        <end position="950"/>
    </location>
</feature>
<feature type="compositionally biased region" description="Basic residues" evidence="1">
    <location>
        <begin position="717"/>
        <end position="731"/>
    </location>
</feature>
<feature type="compositionally biased region" description="Pro residues" evidence="1">
    <location>
        <begin position="58"/>
        <end position="68"/>
    </location>
</feature>
<feature type="compositionally biased region" description="Low complexity" evidence="1">
    <location>
        <begin position="179"/>
        <end position="206"/>
    </location>
</feature>
<feature type="region of interest" description="Disordered" evidence="1">
    <location>
        <begin position="637"/>
        <end position="748"/>
    </location>
</feature>
<reference evidence="2 3" key="1">
    <citation type="submission" date="2017-09" db="EMBL/GenBank/DDBJ databases">
        <title>Genome sequencing of Besnoitia besnoiti strain Bb-Ger1.</title>
        <authorList>
            <person name="Schares G."/>
            <person name="Venepally P."/>
            <person name="Lorenzi H.A."/>
        </authorList>
    </citation>
    <scope>NUCLEOTIDE SEQUENCE [LARGE SCALE GENOMIC DNA]</scope>
    <source>
        <strain evidence="2 3">Bb-Ger1</strain>
    </source>
</reference>
<feature type="compositionally biased region" description="Basic and acidic residues" evidence="1">
    <location>
        <begin position="1399"/>
        <end position="1425"/>
    </location>
</feature>
<feature type="compositionally biased region" description="Low complexity" evidence="1">
    <location>
        <begin position="1876"/>
        <end position="1885"/>
    </location>
</feature>
<feature type="region of interest" description="Disordered" evidence="1">
    <location>
        <begin position="577"/>
        <end position="620"/>
    </location>
</feature>
<feature type="region of interest" description="Disordered" evidence="1">
    <location>
        <begin position="1805"/>
        <end position="2062"/>
    </location>
</feature>
<feature type="compositionally biased region" description="Polar residues" evidence="1">
    <location>
        <begin position="34"/>
        <end position="48"/>
    </location>
</feature>
<feature type="compositionally biased region" description="Pro residues" evidence="1">
    <location>
        <begin position="85"/>
        <end position="95"/>
    </location>
</feature>
<feature type="region of interest" description="Disordered" evidence="1">
    <location>
        <begin position="243"/>
        <end position="391"/>
    </location>
</feature>
<feature type="compositionally biased region" description="Acidic residues" evidence="1">
    <location>
        <begin position="1354"/>
        <end position="1364"/>
    </location>
</feature>
<feature type="compositionally biased region" description="Low complexity" evidence="1">
    <location>
        <begin position="69"/>
        <end position="84"/>
    </location>
</feature>
<evidence type="ECO:0000313" key="3">
    <source>
        <dbReference type="Proteomes" id="UP000224006"/>
    </source>
</evidence>
<feature type="compositionally biased region" description="Basic residues" evidence="1">
    <location>
        <begin position="1988"/>
        <end position="1999"/>
    </location>
</feature>
<dbReference type="RefSeq" id="XP_029216727.1">
    <property type="nucleotide sequence ID" value="XM_029360060.1"/>
</dbReference>
<feature type="region of interest" description="Disordered" evidence="1">
    <location>
        <begin position="1"/>
        <end position="206"/>
    </location>
</feature>
<gene>
    <name evidence="2" type="ORF">BESB_013300</name>
</gene>
<feature type="compositionally biased region" description="Basic and acidic residues" evidence="1">
    <location>
        <begin position="1273"/>
        <end position="1282"/>
    </location>
</feature>
<keyword evidence="3" id="KW-1185">Reference proteome</keyword>
<feature type="region of interest" description="Disordered" evidence="1">
    <location>
        <begin position="760"/>
        <end position="779"/>
    </location>
</feature>
<feature type="compositionally biased region" description="Basic residues" evidence="1">
    <location>
        <begin position="1258"/>
        <end position="1269"/>
    </location>
</feature>
<dbReference type="GeneID" id="40306392"/>
<feature type="compositionally biased region" description="Basic residues" evidence="1">
    <location>
        <begin position="1114"/>
        <end position="1135"/>
    </location>
</feature>
<feature type="compositionally biased region" description="Low complexity" evidence="1">
    <location>
        <begin position="528"/>
        <end position="537"/>
    </location>
</feature>
<feature type="compositionally biased region" description="Pro residues" evidence="1">
    <location>
        <begin position="1908"/>
        <end position="1918"/>
    </location>
</feature>
<feature type="compositionally biased region" description="Low complexity" evidence="1">
    <location>
        <begin position="1320"/>
        <end position="1342"/>
    </location>
</feature>
<sequence length="2121" mass="221950">MGRLSKLLTLGLRKSSSTSHDSSSSSQHAAGLASPSQFHSSFVPTSPFSRRFASLSPAPHPSLAPFHPPSSQAPSFRASPLRASSPPPPPPPPPARASRFASPFTRSRARAASTVTKSFFPPHLSDPQRLSAPRAAEARISQTDSKRVTFRSSSAPPSSAASPPAFLQTVSAGPASLHRPSASTSATPFAATRPHTTGARLPLGGAAAGAVRRVSGDFGRRTASSIPLRAKAPLVRRVSSGVAFAPEGPRGQLGGETRQTLWSEPLGPPEAQYSRLGRGWEQPFAAESEEDEKSTEQRREDFLRGHELGTVLRESGGVGALAATQRGSTLTEEREHEKGPPKKRGGVEKKHIRGSPFAWTRRVSSADKKEALSRAEQQPMPGTLERNETTWRDGGINRFISRDLQSFGPRAEEPRGLAASRDFFWQTENTAPPSADNAPHVAASHVYVQSSEARSRSIYLDKQGVKVVVEQRQQATFARRTSQQSSCSFASSTSSASVHPASPSVLQSGLPASPSSLFSQASRGPHLRTGSVTSSSSVFSRGITQQTSFAFPAPTVSARLEPTHAQSIFSSARSFSSAAGASTASETPAAAAAAEPAPPSNKASTAGEAQTKPPEKRKSYLSSFSFSPVFVTDARPPAAALSPKRAPSGPARSPAAVPPPGSAASDKLGGASSFPPSKPESLTQAACAGARRRVFAASRSSSSLGPAVAGRRPDGARRRHLGGGGARRRGGGRGSDSGDGLRRGSSREQVLNCYSFRKEEPDSALSGGGDPPLSSVLSLDSDTSSLISCHSLSSRSPSPAAQRPRSGPRVTAPAGGAASAFAAPSAKADKAKDASAPGLRRRFGSSASHQMPAGGDTSFTSSGDRPQNPPKVAASDEEDDGVAAARFDARSRGSAARPRHSMPQMPPPKAGGAAGSAGVSSGREDAVASGGSERLWRESGGAPARPGPAREAGDTTAKRELETFASEFLLSEEDDPRPPEFFRRPSRLHSDMQQGGRGASAGAESVGRRDSSASALARRHRHRYTSGEALRRHRSRGKTEEGGSGVPLVGAALGTASGAGAALSAGAAGVAAGPVGVAAATASGALSGAFSGAVIEAVMQRRHTSDEESEEARGRRRQAKHRDGRKEARTRHSKKKGDEEGLRKSLSRREPSTAAPARGRATYDEDAQRRGVSRGYSNIVSVHEGRLVGVAGAAKAAAKAAVEEQKEEEAAAAALSRGASRRHRDSADFGASASRLRSRGKDDSTADLSREGSEVHRKRDGSRRRRHGSSHYARQDSGRPSRVDTSPVRLGSRQHGSHALDYEAAHPPGLYSRLQRHRTLPSPLLHLPSSAPSIPALPGSSSFERDAGDRPVVVEEEEEDEEEPQVTQQASLEGEGRKSDLRELRAREKALQKLRKGLKREEERLAREAASDAREARQEAADLSDEARRLRLQEEALFLHNRDLNDQVDSLDVSLEVAEADKEERKPYSDASVHLFEDEERDAKREQEAGEQRVGTYTCDQPHGGKEEEDEDEGYQEDIPYSMLRPPVFEEGASHGASPPCLSQLRSLRGRREGGGVSGTRLSSRAVPCDCLHDTPLPPASRVSAPASHEGDCDELHEGGESGFLFPGVIACFRDASAPGGCAGRSAGLLHPPSPLLASLALAPPPPEAAATGFASCSSSDAGEETEESVGEEALRQLFRVDTKHGLFNRSFSLSGSRQTRRQPAGLSPQASGPAEANAAHGREASREASRSLTALGSASSWSKTKMFLSGAVSSRGGWRGSSPKPSLSFVDIPSSLSVQSFPSCENLRDFSFFSACSSNSAGLAAAGAAGGEGGGGAAGPSSPSSATEEAAAGLEPTGGLLRSYSEPAISSRAQTDCSNAEKREKDARPPPHSTAEGAPGASASDGGGAAGGCFCGGGAEGMSCAPPGVPLKQPPPLGRVRSTPVSALAARDSSRKSLRLRVHFDPELEELLRRKEEAEEERRARRARGEAPAEGEKDEPAFDWHQTRAKHPVSAKKNAKTEKEHEGRSANAPQREKMSFRRMGSGACGTLRSFVTRLRLGPQGEGNAKKDGAPNRAGDCAGEGAAATLAQQFAAACAAPEGEAGTKEGGNSNEESSAATADASTAEGESPEASATVVGA</sequence>
<feature type="compositionally biased region" description="Low complexity" evidence="1">
    <location>
        <begin position="577"/>
        <end position="604"/>
    </location>
</feature>
<feature type="compositionally biased region" description="Basic and acidic residues" evidence="1">
    <location>
        <begin position="331"/>
        <end position="349"/>
    </location>
</feature>
<dbReference type="VEuPathDB" id="ToxoDB:BESB_013300"/>
<feature type="region of interest" description="Disordered" evidence="1">
    <location>
        <begin position="1692"/>
        <end position="1732"/>
    </location>
</feature>
<feature type="compositionally biased region" description="Low complexity" evidence="1">
    <location>
        <begin position="786"/>
        <end position="826"/>
    </location>
</feature>
<feature type="region of interest" description="Disordered" evidence="1">
    <location>
        <begin position="2077"/>
        <end position="2121"/>
    </location>
</feature>
<proteinExistence type="predicted"/>
<feature type="region of interest" description="Disordered" evidence="1">
    <location>
        <begin position="1649"/>
        <end position="1672"/>
    </location>
</feature>
<feature type="region of interest" description="Disordered" evidence="1">
    <location>
        <begin position="1101"/>
        <end position="1383"/>
    </location>
</feature>
<feature type="compositionally biased region" description="Basic and acidic residues" evidence="1">
    <location>
        <begin position="1481"/>
        <end position="1491"/>
    </location>
</feature>
<feature type="compositionally biased region" description="Acidic residues" evidence="1">
    <location>
        <begin position="1507"/>
        <end position="1516"/>
    </location>
</feature>
<feature type="region of interest" description="Disordered" evidence="1">
    <location>
        <begin position="514"/>
        <end position="537"/>
    </location>
</feature>
<feature type="compositionally biased region" description="Low complexity" evidence="1">
    <location>
        <begin position="2091"/>
        <end position="2109"/>
    </location>
</feature>
<feature type="compositionally biased region" description="Basic and acidic residues" evidence="1">
    <location>
        <begin position="1860"/>
        <end position="1870"/>
    </location>
</feature>
<feature type="compositionally biased region" description="Low complexity" evidence="1">
    <location>
        <begin position="15"/>
        <end position="26"/>
    </location>
</feature>
<evidence type="ECO:0000313" key="2">
    <source>
        <dbReference type="EMBL" id="PFH32718.1"/>
    </source>
</evidence>
<feature type="compositionally biased region" description="Basic and acidic residues" evidence="1">
    <location>
        <begin position="1239"/>
        <end position="1257"/>
    </location>
</feature>
<evidence type="ECO:0000256" key="1">
    <source>
        <dbReference type="SAM" id="MobiDB-lite"/>
    </source>
</evidence>
<dbReference type="EMBL" id="NWUJ01000010">
    <property type="protein sequence ID" value="PFH32718.1"/>
    <property type="molecule type" value="Genomic_DNA"/>
</dbReference>
<feature type="compositionally biased region" description="Low complexity" evidence="1">
    <location>
        <begin position="1188"/>
        <end position="1200"/>
    </location>
</feature>
<feature type="compositionally biased region" description="Acidic residues" evidence="1">
    <location>
        <begin position="1662"/>
        <end position="1671"/>
    </location>
</feature>
<feature type="compositionally biased region" description="Low complexity" evidence="1">
    <location>
        <begin position="642"/>
        <end position="655"/>
    </location>
</feature>
<feature type="compositionally biased region" description="Low complexity" evidence="1">
    <location>
        <begin position="152"/>
        <end position="165"/>
    </location>
</feature>
<accession>A0A2A9M2J7</accession>
<feature type="compositionally biased region" description="Basic and acidic residues" evidence="1">
    <location>
        <begin position="2000"/>
        <end position="2020"/>
    </location>
</feature>
<feature type="region of interest" description="Disordered" evidence="1">
    <location>
        <begin position="786"/>
        <end position="1051"/>
    </location>
</feature>
<feature type="compositionally biased region" description="Basic and acidic residues" evidence="1">
    <location>
        <begin position="951"/>
        <end position="962"/>
    </location>
</feature>
<feature type="compositionally biased region" description="Basic and acidic residues" evidence="1">
    <location>
        <begin position="294"/>
        <end position="307"/>
    </location>
</feature>
<feature type="compositionally biased region" description="Gly residues" evidence="1">
    <location>
        <begin position="1886"/>
        <end position="1901"/>
    </location>
</feature>